<comment type="caution">
    <text evidence="1">The sequence shown here is derived from an EMBL/GenBank/DDBJ whole genome shotgun (WGS) entry which is preliminary data.</text>
</comment>
<dbReference type="EMBL" id="JANAKD010000224">
    <property type="protein sequence ID" value="KAJ3496060.1"/>
    <property type="molecule type" value="Genomic_DNA"/>
</dbReference>
<reference evidence="1" key="1">
    <citation type="submission" date="2022-07" db="EMBL/GenBank/DDBJ databases">
        <title>Genome Sequence of Lecanicillium saksenae.</title>
        <authorList>
            <person name="Buettner E."/>
        </authorList>
    </citation>
    <scope>NUCLEOTIDE SEQUENCE</scope>
    <source>
        <strain evidence="1">VT-O1</strain>
    </source>
</reference>
<proteinExistence type="predicted"/>
<protein>
    <submittedName>
        <fullName evidence="1">Uncharacterized protein</fullName>
    </submittedName>
</protein>
<keyword evidence="2" id="KW-1185">Reference proteome</keyword>
<organism evidence="1 2">
    <name type="scientific">Lecanicillium saksenae</name>
    <dbReference type="NCBI Taxonomy" id="468837"/>
    <lineage>
        <taxon>Eukaryota</taxon>
        <taxon>Fungi</taxon>
        <taxon>Dikarya</taxon>
        <taxon>Ascomycota</taxon>
        <taxon>Pezizomycotina</taxon>
        <taxon>Sordariomycetes</taxon>
        <taxon>Hypocreomycetidae</taxon>
        <taxon>Hypocreales</taxon>
        <taxon>Cordycipitaceae</taxon>
        <taxon>Lecanicillium</taxon>
    </lineage>
</organism>
<dbReference type="Proteomes" id="UP001148737">
    <property type="component" value="Unassembled WGS sequence"/>
</dbReference>
<evidence type="ECO:0000313" key="1">
    <source>
        <dbReference type="EMBL" id="KAJ3496060.1"/>
    </source>
</evidence>
<gene>
    <name evidence="1" type="ORF">NLG97_g2943</name>
</gene>
<evidence type="ECO:0000313" key="2">
    <source>
        <dbReference type="Proteomes" id="UP001148737"/>
    </source>
</evidence>
<name>A0ACC1R0R6_9HYPO</name>
<sequence length="174" mass="19586">MAIKEELGLSLPYRMFQERPWLPHYHEYCGMWVMFPPPETELPHASCFVIDSGVPNDDATLLSKAEAAVALVKYQLQRGTFTNHHTKPALVATLLRKQTARLTQAYFDGKQNQLVLRQSRTLDFSGPETSLDAWTLLLWIASQSVGETRYSVVDVNSANDRGLDPTNLAPEVLI</sequence>
<accession>A0ACC1R0R6</accession>